<gene>
    <name evidence="3" type="ORF">GCM10009665_25920</name>
</gene>
<keyword evidence="1" id="KW-1133">Transmembrane helix</keyword>
<feature type="transmembrane region" description="Helical" evidence="1">
    <location>
        <begin position="93"/>
        <end position="112"/>
    </location>
</feature>
<dbReference type="Proteomes" id="UP001500037">
    <property type="component" value="Unassembled WGS sequence"/>
</dbReference>
<evidence type="ECO:0000313" key="4">
    <source>
        <dbReference type="Proteomes" id="UP001500037"/>
    </source>
</evidence>
<keyword evidence="1" id="KW-0472">Membrane</keyword>
<proteinExistence type="predicted"/>
<dbReference type="Pfam" id="PF23636">
    <property type="entry name" value="DUF7144"/>
    <property type="match status" value="1"/>
</dbReference>
<protein>
    <recommendedName>
        <fullName evidence="2">DUF7144 domain-containing protein</fullName>
    </recommendedName>
</protein>
<comment type="caution">
    <text evidence="3">The sequence shown here is derived from an EMBL/GenBank/DDBJ whole genome shotgun (WGS) entry which is preliminary data.</text>
</comment>
<keyword evidence="4" id="KW-1185">Reference proteome</keyword>
<reference evidence="3 4" key="1">
    <citation type="journal article" date="2019" name="Int. J. Syst. Evol. Microbiol.">
        <title>The Global Catalogue of Microorganisms (GCM) 10K type strain sequencing project: providing services to taxonomists for standard genome sequencing and annotation.</title>
        <authorList>
            <consortium name="The Broad Institute Genomics Platform"/>
            <consortium name="The Broad Institute Genome Sequencing Center for Infectious Disease"/>
            <person name="Wu L."/>
            <person name="Ma J."/>
        </authorList>
    </citation>
    <scope>NUCLEOTIDE SEQUENCE [LARGE SCALE GENOMIC DNA]</scope>
    <source>
        <strain evidence="3 4">JCM 13004</strain>
    </source>
</reference>
<keyword evidence="1" id="KW-0812">Transmembrane</keyword>
<dbReference type="EMBL" id="BAAALF010000035">
    <property type="protein sequence ID" value="GAA1234532.1"/>
    <property type="molecule type" value="Genomic_DNA"/>
</dbReference>
<organism evidence="3 4">
    <name type="scientific">Kitasatospora nipponensis</name>
    <dbReference type="NCBI Taxonomy" id="258049"/>
    <lineage>
        <taxon>Bacteria</taxon>
        <taxon>Bacillati</taxon>
        <taxon>Actinomycetota</taxon>
        <taxon>Actinomycetes</taxon>
        <taxon>Kitasatosporales</taxon>
        <taxon>Streptomycetaceae</taxon>
        <taxon>Kitasatospora</taxon>
    </lineage>
</organism>
<feature type="transmembrane region" description="Helical" evidence="1">
    <location>
        <begin position="118"/>
        <end position="137"/>
    </location>
</feature>
<dbReference type="RefSeq" id="WP_344441588.1">
    <property type="nucleotide sequence ID" value="NZ_BAAALF010000035.1"/>
</dbReference>
<evidence type="ECO:0000259" key="2">
    <source>
        <dbReference type="Pfam" id="PF23636"/>
    </source>
</evidence>
<feature type="domain" description="DUF7144" evidence="2">
    <location>
        <begin position="26"/>
        <end position="138"/>
    </location>
</feature>
<evidence type="ECO:0000256" key="1">
    <source>
        <dbReference type="SAM" id="Phobius"/>
    </source>
</evidence>
<feature type="transmembrane region" description="Helical" evidence="1">
    <location>
        <begin position="69"/>
        <end position="88"/>
    </location>
</feature>
<name>A0ABN1W4H6_9ACTN</name>
<evidence type="ECO:0000313" key="3">
    <source>
        <dbReference type="EMBL" id="GAA1234532.1"/>
    </source>
</evidence>
<dbReference type="InterPro" id="IPR055568">
    <property type="entry name" value="DUF7144"/>
</dbReference>
<feature type="transmembrane region" description="Helical" evidence="1">
    <location>
        <begin position="21"/>
        <end position="49"/>
    </location>
</feature>
<sequence>MSSPSSPSSATNTRDDTSNTLAGGLVVFAAVMLMLGGLLSIFRGIMAIAQDDIFVRTPNYVFKFNLTSWGWIHLVLGVLAIGVGIGLFRLALWARILGVAVAALLLIANFLSIPYYPLWSIVVAAICGFVIWGLCVIRREDGTGTG</sequence>
<accession>A0ABN1W4H6</accession>